<dbReference type="EMBL" id="KB446547">
    <property type="protein sequence ID" value="EME38253.1"/>
    <property type="molecule type" value="Genomic_DNA"/>
</dbReference>
<evidence type="ECO:0000259" key="2">
    <source>
        <dbReference type="Pfam" id="PF20253"/>
    </source>
</evidence>
<evidence type="ECO:0000256" key="1">
    <source>
        <dbReference type="SAM" id="MobiDB-lite"/>
    </source>
</evidence>
<feature type="compositionally biased region" description="Basic and acidic residues" evidence="1">
    <location>
        <begin position="131"/>
        <end position="144"/>
    </location>
</feature>
<organism evidence="3 4">
    <name type="scientific">Dothistroma septosporum (strain NZE10 / CBS 128990)</name>
    <name type="common">Red band needle blight fungus</name>
    <name type="synonym">Mycosphaerella pini</name>
    <dbReference type="NCBI Taxonomy" id="675120"/>
    <lineage>
        <taxon>Eukaryota</taxon>
        <taxon>Fungi</taxon>
        <taxon>Dikarya</taxon>
        <taxon>Ascomycota</taxon>
        <taxon>Pezizomycotina</taxon>
        <taxon>Dothideomycetes</taxon>
        <taxon>Dothideomycetidae</taxon>
        <taxon>Mycosphaerellales</taxon>
        <taxon>Mycosphaerellaceae</taxon>
        <taxon>Dothistroma</taxon>
    </lineage>
</organism>
<feature type="region of interest" description="Disordered" evidence="1">
    <location>
        <begin position="131"/>
        <end position="161"/>
    </location>
</feature>
<sequence>MSDYTLVNTYKRYKAGTQKLVRWLTESASRCHTDSPNSSRKPRVARKIRTAELVACTEHIVAAKDPRVEVPPDILDVTKVVITGCTCCVEFYASLSQGADLDPSLLAANASHKHFLGVRVQIFDILTKEHETRRPERRKEDARAYNRRGRPGGSIPAPRTP</sequence>
<protein>
    <recommendedName>
        <fullName evidence="2">DUF6604 domain-containing protein</fullName>
    </recommendedName>
</protein>
<feature type="domain" description="DUF6604" evidence="2">
    <location>
        <begin position="11"/>
        <end position="142"/>
    </location>
</feature>
<dbReference type="PANTHER" id="PTHR38795:SF1">
    <property type="entry name" value="DUF6604 DOMAIN-CONTAINING PROTEIN"/>
    <property type="match status" value="1"/>
</dbReference>
<proteinExistence type="predicted"/>
<reference evidence="4" key="1">
    <citation type="journal article" date="2012" name="PLoS Genet.">
        <title>The genomes of the fungal plant pathogens Cladosporium fulvum and Dothistroma septosporum reveal adaptation to different hosts and lifestyles but also signatures of common ancestry.</title>
        <authorList>
            <person name="de Wit P.J.G.M."/>
            <person name="van der Burgt A."/>
            <person name="Oekmen B."/>
            <person name="Stergiopoulos I."/>
            <person name="Abd-Elsalam K.A."/>
            <person name="Aerts A.L."/>
            <person name="Bahkali A.H."/>
            <person name="Beenen H.G."/>
            <person name="Chettri P."/>
            <person name="Cox M.P."/>
            <person name="Datema E."/>
            <person name="de Vries R.P."/>
            <person name="Dhillon B."/>
            <person name="Ganley A.R."/>
            <person name="Griffiths S.A."/>
            <person name="Guo Y."/>
            <person name="Hamelin R.C."/>
            <person name="Henrissat B."/>
            <person name="Kabir M.S."/>
            <person name="Jashni M.K."/>
            <person name="Kema G."/>
            <person name="Klaubauf S."/>
            <person name="Lapidus A."/>
            <person name="Levasseur A."/>
            <person name="Lindquist E."/>
            <person name="Mehrabi R."/>
            <person name="Ohm R.A."/>
            <person name="Owen T.J."/>
            <person name="Salamov A."/>
            <person name="Schwelm A."/>
            <person name="Schijlen E."/>
            <person name="Sun H."/>
            <person name="van den Burg H.A."/>
            <person name="van Ham R.C.H.J."/>
            <person name="Zhang S."/>
            <person name="Goodwin S.B."/>
            <person name="Grigoriev I.V."/>
            <person name="Collemare J."/>
            <person name="Bradshaw R.E."/>
        </authorList>
    </citation>
    <scope>NUCLEOTIDE SEQUENCE [LARGE SCALE GENOMIC DNA]</scope>
    <source>
        <strain evidence="4">NZE10 / CBS 128990</strain>
    </source>
</reference>
<dbReference type="HOGENOM" id="CLU_1643663_0_0_1"/>
<dbReference type="Pfam" id="PF20253">
    <property type="entry name" value="DUF6604"/>
    <property type="match status" value="1"/>
</dbReference>
<dbReference type="InterPro" id="IPR046539">
    <property type="entry name" value="DUF6604"/>
</dbReference>
<accession>N1PBY8</accession>
<dbReference type="STRING" id="675120.N1PBY8"/>
<dbReference type="OrthoDB" id="3647597at2759"/>
<dbReference type="PANTHER" id="PTHR38795">
    <property type="entry name" value="DUF6604 DOMAIN-CONTAINING PROTEIN"/>
    <property type="match status" value="1"/>
</dbReference>
<dbReference type="AlphaFoldDB" id="N1PBY8"/>
<reference evidence="3 4" key="2">
    <citation type="journal article" date="2012" name="PLoS Pathog.">
        <title>Diverse lifestyles and strategies of plant pathogenesis encoded in the genomes of eighteen Dothideomycetes fungi.</title>
        <authorList>
            <person name="Ohm R.A."/>
            <person name="Feau N."/>
            <person name="Henrissat B."/>
            <person name="Schoch C.L."/>
            <person name="Horwitz B.A."/>
            <person name="Barry K.W."/>
            <person name="Condon B.J."/>
            <person name="Copeland A.C."/>
            <person name="Dhillon B."/>
            <person name="Glaser F."/>
            <person name="Hesse C.N."/>
            <person name="Kosti I."/>
            <person name="LaButti K."/>
            <person name="Lindquist E.A."/>
            <person name="Lucas S."/>
            <person name="Salamov A.A."/>
            <person name="Bradshaw R.E."/>
            <person name="Ciuffetti L."/>
            <person name="Hamelin R.C."/>
            <person name="Kema G.H.J."/>
            <person name="Lawrence C."/>
            <person name="Scott J.A."/>
            <person name="Spatafora J.W."/>
            <person name="Turgeon B.G."/>
            <person name="de Wit P.J.G.M."/>
            <person name="Zhong S."/>
            <person name="Goodwin S.B."/>
            <person name="Grigoriev I.V."/>
        </authorList>
    </citation>
    <scope>NUCLEOTIDE SEQUENCE [LARGE SCALE GENOMIC DNA]</scope>
    <source>
        <strain evidence="4">NZE10 / CBS 128990</strain>
    </source>
</reference>
<evidence type="ECO:0000313" key="3">
    <source>
        <dbReference type="EMBL" id="EME38253.1"/>
    </source>
</evidence>
<gene>
    <name evidence="3" type="ORF">DOTSEDRAFT_161092</name>
</gene>
<dbReference type="Proteomes" id="UP000016933">
    <property type="component" value="Unassembled WGS sequence"/>
</dbReference>
<name>N1PBY8_DOTSN</name>
<evidence type="ECO:0000313" key="4">
    <source>
        <dbReference type="Proteomes" id="UP000016933"/>
    </source>
</evidence>
<keyword evidence="4" id="KW-1185">Reference proteome</keyword>